<comment type="caution">
    <text evidence="2">The sequence shown here is derived from an EMBL/GenBank/DDBJ whole genome shotgun (WGS) entry which is preliminary data.</text>
</comment>
<feature type="chain" id="PRO_5042254896" evidence="1">
    <location>
        <begin position="20"/>
        <end position="240"/>
    </location>
</feature>
<dbReference type="AlphaFoldDB" id="A0AAD5SEI7"/>
<dbReference type="Proteomes" id="UP001212841">
    <property type="component" value="Unassembled WGS sequence"/>
</dbReference>
<keyword evidence="3" id="KW-1185">Reference proteome</keyword>
<proteinExistence type="predicted"/>
<organism evidence="2 3">
    <name type="scientific">Rhizophlyctis rosea</name>
    <dbReference type="NCBI Taxonomy" id="64517"/>
    <lineage>
        <taxon>Eukaryota</taxon>
        <taxon>Fungi</taxon>
        <taxon>Fungi incertae sedis</taxon>
        <taxon>Chytridiomycota</taxon>
        <taxon>Chytridiomycota incertae sedis</taxon>
        <taxon>Chytridiomycetes</taxon>
        <taxon>Rhizophlyctidales</taxon>
        <taxon>Rhizophlyctidaceae</taxon>
        <taxon>Rhizophlyctis</taxon>
    </lineage>
</organism>
<evidence type="ECO:0000313" key="2">
    <source>
        <dbReference type="EMBL" id="KAJ3053645.1"/>
    </source>
</evidence>
<feature type="signal peptide" evidence="1">
    <location>
        <begin position="1"/>
        <end position="19"/>
    </location>
</feature>
<gene>
    <name evidence="2" type="ORF">HK097_003758</name>
</gene>
<accession>A0AAD5SEI7</accession>
<evidence type="ECO:0000313" key="3">
    <source>
        <dbReference type="Proteomes" id="UP001212841"/>
    </source>
</evidence>
<keyword evidence="1" id="KW-0732">Signal</keyword>
<reference evidence="2" key="1">
    <citation type="submission" date="2020-05" db="EMBL/GenBank/DDBJ databases">
        <title>Phylogenomic resolution of chytrid fungi.</title>
        <authorList>
            <person name="Stajich J.E."/>
            <person name="Amses K."/>
            <person name="Simmons R."/>
            <person name="Seto K."/>
            <person name="Myers J."/>
            <person name="Bonds A."/>
            <person name="Quandt C.A."/>
            <person name="Barry K."/>
            <person name="Liu P."/>
            <person name="Grigoriev I."/>
            <person name="Longcore J.E."/>
            <person name="James T.Y."/>
        </authorList>
    </citation>
    <scope>NUCLEOTIDE SEQUENCE</scope>
    <source>
        <strain evidence="2">JEL0318</strain>
    </source>
</reference>
<name>A0AAD5SEI7_9FUNG</name>
<evidence type="ECO:0000256" key="1">
    <source>
        <dbReference type="SAM" id="SignalP"/>
    </source>
</evidence>
<dbReference type="EMBL" id="JADGJD010000191">
    <property type="protein sequence ID" value="KAJ3053645.1"/>
    <property type="molecule type" value="Genomic_DNA"/>
</dbReference>
<sequence>MHSTSTTTLILALVATVASQDACLQDPTASSCSSFTYSGASSKLTSLCSQPTTKNLPACDWFVSTCSSTASSSAQCDAFSILNAACKDASVGESNADCTEIRGLCKNGTVVTQCQKVITGLPDARNASAAVASICREMPDMASCQPGCPAPSATTLVSDCNVLDVYSRSCLEMPTMNQCAPFTAFCAANNKAGPRCGGASPSAAAPSPTATGKSGSSGASSLAPSFLVGALVALVAYRQL</sequence>
<protein>
    <submittedName>
        <fullName evidence="2">Uncharacterized protein</fullName>
    </submittedName>
</protein>